<dbReference type="Proteomes" id="UP000799778">
    <property type="component" value="Unassembled WGS sequence"/>
</dbReference>
<gene>
    <name evidence="1" type="ORF">BU24DRAFT_420199</name>
</gene>
<organism evidence="1 2">
    <name type="scientific">Aaosphaeria arxii CBS 175.79</name>
    <dbReference type="NCBI Taxonomy" id="1450172"/>
    <lineage>
        <taxon>Eukaryota</taxon>
        <taxon>Fungi</taxon>
        <taxon>Dikarya</taxon>
        <taxon>Ascomycota</taxon>
        <taxon>Pezizomycotina</taxon>
        <taxon>Dothideomycetes</taxon>
        <taxon>Pleosporomycetidae</taxon>
        <taxon>Pleosporales</taxon>
        <taxon>Pleosporales incertae sedis</taxon>
        <taxon>Aaosphaeria</taxon>
    </lineage>
</organism>
<evidence type="ECO:0000313" key="2">
    <source>
        <dbReference type="Proteomes" id="UP000799778"/>
    </source>
</evidence>
<protein>
    <submittedName>
        <fullName evidence="1">Uncharacterized protein</fullName>
    </submittedName>
</protein>
<keyword evidence="2" id="KW-1185">Reference proteome</keyword>
<dbReference type="EMBL" id="ML978068">
    <property type="protein sequence ID" value="KAF2017171.1"/>
    <property type="molecule type" value="Genomic_DNA"/>
</dbReference>
<dbReference type="GeneID" id="54284818"/>
<name>A0A6A5XWU4_9PLEO</name>
<dbReference type="AlphaFoldDB" id="A0A6A5XWU4"/>
<dbReference type="RefSeq" id="XP_033385510.1">
    <property type="nucleotide sequence ID" value="XM_033527421.1"/>
</dbReference>
<evidence type="ECO:0000313" key="1">
    <source>
        <dbReference type="EMBL" id="KAF2017171.1"/>
    </source>
</evidence>
<sequence length="105" mass="12364">MPPLNSPQITETQHPVPIQGPQRLWIHRQNVTQSDQVDLEVQRQQQAQSQPHIYNYTQHLQQLQWQQQQLVQHEYERQRHQQLQGNANLGITELMGHVHSTNPGL</sequence>
<reference evidence="1" key="1">
    <citation type="journal article" date="2020" name="Stud. Mycol.">
        <title>101 Dothideomycetes genomes: a test case for predicting lifestyles and emergence of pathogens.</title>
        <authorList>
            <person name="Haridas S."/>
            <person name="Albert R."/>
            <person name="Binder M."/>
            <person name="Bloem J."/>
            <person name="Labutti K."/>
            <person name="Salamov A."/>
            <person name="Andreopoulos B."/>
            <person name="Baker S."/>
            <person name="Barry K."/>
            <person name="Bills G."/>
            <person name="Bluhm B."/>
            <person name="Cannon C."/>
            <person name="Castanera R."/>
            <person name="Culley D."/>
            <person name="Daum C."/>
            <person name="Ezra D."/>
            <person name="Gonzalez J."/>
            <person name="Henrissat B."/>
            <person name="Kuo A."/>
            <person name="Liang C."/>
            <person name="Lipzen A."/>
            <person name="Lutzoni F."/>
            <person name="Magnuson J."/>
            <person name="Mondo S."/>
            <person name="Nolan M."/>
            <person name="Ohm R."/>
            <person name="Pangilinan J."/>
            <person name="Park H.-J."/>
            <person name="Ramirez L."/>
            <person name="Alfaro M."/>
            <person name="Sun H."/>
            <person name="Tritt A."/>
            <person name="Yoshinaga Y."/>
            <person name="Zwiers L.-H."/>
            <person name="Turgeon B."/>
            <person name="Goodwin S."/>
            <person name="Spatafora J."/>
            <person name="Crous P."/>
            <person name="Grigoriev I."/>
        </authorList>
    </citation>
    <scope>NUCLEOTIDE SEQUENCE</scope>
    <source>
        <strain evidence="1">CBS 175.79</strain>
    </source>
</reference>
<proteinExistence type="predicted"/>
<accession>A0A6A5XWU4</accession>